<dbReference type="SUPFAM" id="SSF55781">
    <property type="entry name" value="GAF domain-like"/>
    <property type="match status" value="1"/>
</dbReference>
<dbReference type="EMBL" id="FCOK02000046">
    <property type="protein sequence ID" value="SAL53651.1"/>
    <property type="molecule type" value="Genomic_DNA"/>
</dbReference>
<evidence type="ECO:0000256" key="2">
    <source>
        <dbReference type="ARBA" id="ARBA00023125"/>
    </source>
</evidence>
<dbReference type="Pfam" id="PF09339">
    <property type="entry name" value="HTH_IclR"/>
    <property type="match status" value="1"/>
</dbReference>
<dbReference type="GO" id="GO:0045892">
    <property type="term" value="P:negative regulation of DNA-templated transcription"/>
    <property type="evidence" value="ECO:0007669"/>
    <property type="project" value="TreeGrafter"/>
</dbReference>
<dbReference type="SMART" id="SM00346">
    <property type="entry name" value="HTH_ICLR"/>
    <property type="match status" value="1"/>
</dbReference>
<dbReference type="Gene3D" id="1.10.10.10">
    <property type="entry name" value="Winged helix-like DNA-binding domain superfamily/Winged helix DNA-binding domain"/>
    <property type="match status" value="1"/>
</dbReference>
<feature type="domain" description="HTH iclR-type" evidence="4">
    <location>
        <begin position="12"/>
        <end position="73"/>
    </location>
</feature>
<dbReference type="Proteomes" id="UP000054683">
    <property type="component" value="Unassembled WGS sequence"/>
</dbReference>
<dbReference type="InterPro" id="IPR050707">
    <property type="entry name" value="HTH_MetabolicPath_Reg"/>
</dbReference>
<gene>
    <name evidence="6" type="ORF">AWB69_05653</name>
</gene>
<evidence type="ECO:0000313" key="7">
    <source>
        <dbReference type="Proteomes" id="UP000054683"/>
    </source>
</evidence>
<dbReference type="PROSITE" id="PS51078">
    <property type="entry name" value="ICLR_ED"/>
    <property type="match status" value="1"/>
</dbReference>
<evidence type="ECO:0000313" key="6">
    <source>
        <dbReference type="EMBL" id="SAL53651.1"/>
    </source>
</evidence>
<protein>
    <submittedName>
        <fullName evidence="6">Transcriptional regulator</fullName>
    </submittedName>
</protein>
<dbReference type="InterPro" id="IPR036388">
    <property type="entry name" value="WH-like_DNA-bd_sf"/>
</dbReference>
<feature type="domain" description="IclR-ED" evidence="5">
    <location>
        <begin position="74"/>
        <end position="257"/>
    </location>
</feature>
<dbReference type="InterPro" id="IPR036390">
    <property type="entry name" value="WH_DNA-bd_sf"/>
</dbReference>
<keyword evidence="2" id="KW-0238">DNA-binding</keyword>
<dbReference type="Pfam" id="PF01614">
    <property type="entry name" value="IclR_C"/>
    <property type="match status" value="1"/>
</dbReference>
<dbReference type="PANTHER" id="PTHR30136">
    <property type="entry name" value="HELIX-TURN-HELIX TRANSCRIPTIONAL REGULATOR, ICLR FAMILY"/>
    <property type="match status" value="1"/>
</dbReference>
<evidence type="ECO:0000259" key="4">
    <source>
        <dbReference type="PROSITE" id="PS51077"/>
    </source>
</evidence>
<dbReference type="InterPro" id="IPR014757">
    <property type="entry name" value="Tscrpt_reg_IclR_C"/>
</dbReference>
<dbReference type="OrthoDB" id="9807558at2"/>
<evidence type="ECO:0000256" key="1">
    <source>
        <dbReference type="ARBA" id="ARBA00023015"/>
    </source>
</evidence>
<keyword evidence="3" id="KW-0804">Transcription</keyword>
<dbReference type="CDD" id="cd00090">
    <property type="entry name" value="HTH_ARSR"/>
    <property type="match status" value="1"/>
</dbReference>
<dbReference type="GO" id="GO:0003700">
    <property type="term" value="F:DNA-binding transcription factor activity"/>
    <property type="evidence" value="ECO:0007669"/>
    <property type="project" value="TreeGrafter"/>
</dbReference>
<accession>A0A158IBZ2</accession>
<dbReference type="InterPro" id="IPR029016">
    <property type="entry name" value="GAF-like_dom_sf"/>
</dbReference>
<dbReference type="SUPFAM" id="SSF46785">
    <property type="entry name" value="Winged helix' DNA-binding domain"/>
    <property type="match status" value="1"/>
</dbReference>
<dbReference type="PANTHER" id="PTHR30136:SF24">
    <property type="entry name" value="HTH-TYPE TRANSCRIPTIONAL REPRESSOR ALLR"/>
    <property type="match status" value="1"/>
</dbReference>
<keyword evidence="1" id="KW-0805">Transcription regulation</keyword>
<proteinExistence type="predicted"/>
<evidence type="ECO:0000256" key="3">
    <source>
        <dbReference type="ARBA" id="ARBA00023163"/>
    </source>
</evidence>
<dbReference type="PROSITE" id="PS51077">
    <property type="entry name" value="HTH_ICLR"/>
    <property type="match status" value="1"/>
</dbReference>
<name>A0A158IBZ2_9BURK</name>
<evidence type="ECO:0000259" key="5">
    <source>
        <dbReference type="PROSITE" id="PS51078"/>
    </source>
</evidence>
<dbReference type="GO" id="GO:0003677">
    <property type="term" value="F:DNA binding"/>
    <property type="evidence" value="ECO:0007669"/>
    <property type="project" value="UniProtKB-KW"/>
</dbReference>
<organism evidence="6 7">
    <name type="scientific">Caballeronia udeis</name>
    <dbReference type="NCBI Taxonomy" id="1232866"/>
    <lineage>
        <taxon>Bacteria</taxon>
        <taxon>Pseudomonadati</taxon>
        <taxon>Pseudomonadota</taxon>
        <taxon>Betaproteobacteria</taxon>
        <taxon>Burkholderiales</taxon>
        <taxon>Burkholderiaceae</taxon>
        <taxon>Caballeronia</taxon>
    </lineage>
</organism>
<dbReference type="FunFam" id="1.10.10.10:FF:000056">
    <property type="entry name" value="IclR family transcriptional regulator"/>
    <property type="match status" value="1"/>
</dbReference>
<dbReference type="InterPro" id="IPR005471">
    <property type="entry name" value="Tscrpt_reg_IclR_N"/>
</dbReference>
<dbReference type="AlphaFoldDB" id="A0A158IBZ2"/>
<sequence length="263" mass="28105">MKETQFTTTTGFDAVDRAVAILKALERSESPLTLSMIAKEVGLGQPTSSRYLASLVGHGYVEKLEGGRYVLGIGLYILGRKALHRRDVRVVARPQLELLHAQYNETVSLALWINGEVVVVDCIEATQVLKQGATVGGQNPWHASSLGKAILAWLTPSEVRKLLPEEILVRFTANTLQTPDDLLAELPVIRERGFAVDDEESTIGGRCIGAAVLDASGRPIGAISVSGPISRLTSERVPATGEIVSSAALAISQALGFHASDND</sequence>
<reference evidence="6 7" key="1">
    <citation type="submission" date="2016-01" db="EMBL/GenBank/DDBJ databases">
        <authorList>
            <person name="Oliw E.H."/>
        </authorList>
    </citation>
    <scope>NUCLEOTIDE SEQUENCE [LARGE SCALE GENOMIC DNA]</scope>
    <source>
        <strain evidence="6">LMG 27134</strain>
    </source>
</reference>
<dbReference type="Gene3D" id="3.30.450.40">
    <property type="match status" value="1"/>
</dbReference>
<dbReference type="InterPro" id="IPR011991">
    <property type="entry name" value="ArsR-like_HTH"/>
</dbReference>
<dbReference type="RefSeq" id="WP_062089996.1">
    <property type="nucleotide sequence ID" value="NZ_FCOK02000046.1"/>
</dbReference>